<feature type="binding site" evidence="10">
    <location>
        <position position="551"/>
    </location>
    <ligand>
        <name>L-homocysteine</name>
        <dbReference type="ChEBI" id="CHEBI:58199"/>
    </ligand>
</feature>
<dbReference type="InterPro" id="IPR006276">
    <property type="entry name" value="Cobalamin-indep_Met_synthase"/>
</dbReference>
<dbReference type="EC" id="2.1.1.14" evidence="10"/>
<dbReference type="NCBIfam" id="NF003556">
    <property type="entry name" value="PRK05222.1"/>
    <property type="match status" value="1"/>
</dbReference>
<feature type="binding site" evidence="10">
    <location>
        <position position="187"/>
    </location>
    <ligand>
        <name>5-methyltetrahydropteroyltri-L-glutamate</name>
        <dbReference type="ChEBI" id="CHEBI:58207"/>
    </ligand>
</feature>
<comment type="pathway">
    <text evidence="2 10">Amino-acid biosynthesis; L-methionine biosynthesis via de novo pathway; L-methionine from L-homocysteine (MetE route): step 1/1.</text>
</comment>
<evidence type="ECO:0000256" key="3">
    <source>
        <dbReference type="ARBA" id="ARBA00009553"/>
    </source>
</evidence>
<evidence type="ECO:0000256" key="8">
    <source>
        <dbReference type="ARBA" id="ARBA00022833"/>
    </source>
</evidence>
<comment type="cofactor">
    <cofactor evidence="10">
        <name>Zn(2+)</name>
        <dbReference type="ChEBI" id="CHEBI:29105"/>
    </cofactor>
    <text evidence="10">Binds 1 zinc ion per subunit.</text>
</comment>
<dbReference type="Gene3D" id="3.20.20.210">
    <property type="match status" value="2"/>
</dbReference>
<feature type="binding site" evidence="10">
    <location>
        <position position="709"/>
    </location>
    <ligand>
        <name>Zn(2+)</name>
        <dbReference type="ChEBI" id="CHEBI:29105"/>
        <note>catalytic</note>
    </ligand>
</feature>
<evidence type="ECO:0000313" key="14">
    <source>
        <dbReference type="EMBL" id="VNP25655.1"/>
    </source>
</evidence>
<comment type="caution">
    <text evidence="10">Lacks conserved residue(s) required for the propagation of feature annotation.</text>
</comment>
<evidence type="ECO:0000256" key="10">
    <source>
        <dbReference type="HAMAP-Rule" id="MF_00172"/>
    </source>
</evidence>
<dbReference type="InterPro" id="IPR002629">
    <property type="entry name" value="Met_Synth_C/arc"/>
</dbReference>
<dbReference type="CDD" id="cd03311">
    <property type="entry name" value="CIMS_C_terminal_like"/>
    <property type="match status" value="1"/>
</dbReference>
<evidence type="ECO:0000256" key="9">
    <source>
        <dbReference type="ARBA" id="ARBA00023167"/>
    </source>
</evidence>
<evidence type="ECO:0000256" key="4">
    <source>
        <dbReference type="ARBA" id="ARBA00022603"/>
    </source>
</evidence>
<feature type="binding site" evidence="10">
    <location>
        <begin position="498"/>
        <end position="500"/>
    </location>
    <ligand>
        <name>L-homocysteine</name>
        <dbReference type="ChEBI" id="CHEBI:58199"/>
    </ligand>
</feature>
<dbReference type="EMBL" id="CAATFX010000009">
    <property type="protein sequence ID" value="VNP25655.1"/>
    <property type="molecule type" value="Genomic_DNA"/>
</dbReference>
<keyword evidence="6 10" id="KW-0808">Transferase</keyword>
<evidence type="ECO:0000256" key="2">
    <source>
        <dbReference type="ARBA" id="ARBA00004681"/>
    </source>
</evidence>
<gene>
    <name evidence="10 13" type="primary">metE</name>
    <name evidence="14" type="ORF">SAMEA2554237_01155</name>
    <name evidence="13" type="ORF">SAMEA3208855_01255</name>
</gene>
<feature type="domain" description="Cobalamin-independent methionine synthase MetE N-terminal" evidence="12">
    <location>
        <begin position="76"/>
        <end position="384"/>
    </location>
</feature>
<feature type="binding site" evidence="10">
    <location>
        <position position="672"/>
    </location>
    <ligand>
        <name>5-methyltetrahydropteroyltri-L-glutamate</name>
        <dbReference type="ChEBI" id="CHEBI:58207"/>
    </ligand>
</feature>
<proteinExistence type="inferred from homology"/>
<dbReference type="CDD" id="cd03312">
    <property type="entry name" value="CIMS_N_terminal_like"/>
    <property type="match status" value="1"/>
</dbReference>
<keyword evidence="7 10" id="KW-0479">Metal-binding</keyword>
<evidence type="ECO:0000256" key="6">
    <source>
        <dbReference type="ARBA" id="ARBA00022679"/>
    </source>
</evidence>
<feature type="binding site" evidence="10">
    <location>
        <position position="628"/>
    </location>
    <ligand>
        <name>5-methyltetrahydropteroyltri-L-glutamate</name>
        <dbReference type="ChEBI" id="CHEBI:58207"/>
    </ligand>
</feature>
<feature type="binding site" evidence="10">
    <location>
        <position position="733"/>
    </location>
    <ligand>
        <name>Zn(2+)</name>
        <dbReference type="ChEBI" id="CHEBI:29105"/>
        <note>catalytic</note>
    </ligand>
</feature>
<feature type="binding site" evidence="10">
    <location>
        <position position="666"/>
    </location>
    <ligand>
        <name>L-methionine</name>
        <dbReference type="ChEBI" id="CHEBI:57844"/>
    </ligand>
</feature>
<dbReference type="Pfam" id="PF01717">
    <property type="entry name" value="Meth_synt_2"/>
    <property type="match status" value="1"/>
</dbReference>
<feature type="domain" description="Cobalamin-independent methionine synthase MetE C-terminal/archaeal" evidence="11">
    <location>
        <begin position="493"/>
        <end position="816"/>
    </location>
</feature>
<reference evidence="13" key="1">
    <citation type="submission" date="2019-04" db="EMBL/GenBank/DDBJ databases">
        <authorList>
            <consortium name="Pathogen Informatics"/>
        </authorList>
    </citation>
    <scope>NUCLEOTIDE SEQUENCE</scope>
    <source>
        <strain evidence="13">GPSC17</strain>
    </source>
</reference>
<sequence length="822" mass="93112">MKNSAIGSNWKDVHLSSLAGRKSLNLRRLLQVFFFCPKQIYSFKLYQTLIFYNYTDAFFSVKIVSTTNFGGHIMSTTIVGFPRLGEFRELKFTTEKYFRKEISEEELLAAAKDLRAKHWNIVKEKGITEIPSNDFSHYDNFLDAAFLFNVVPASVQNLDLSDLERYFALGRGYQGEKGDVRALPMKKWFNTNYHYIVPKFEKDTQVKLAGHKIFDEFQEAKELGLNTRSVLVGPFTFLQLSDFEEGVKADDFVDSLVAAYQEVFAKLAELGATCIQLDEAALVKDLTAEEKALFLNLYNKLLADKKGLEVLLQTYFGDVRDVYADLVNLPVDAIGLDFVEGKKTLELVKGGFPADKTLYVGIVNGKNIWRNNYEKSLAVLEQIPAENIVLTSSCSLLHVPFTTANEEFEPALLNHFAFAVEKLDEIRDLDAIRNGQGSEALAANKELFATERVGENAELRARIADLTDADYTRLPAFAEREAIQEEAFKLPALPTTTIGSFPQTKEVRAKRLAYRKGELSQKEYDAFLAETIDEWIKWQEDIDFDVLVHGEFERNDMVEYFGQNLSGYLFSKNGWVQSYGMRGVKPPIIWGDVTRLNPITVKWSSYAQSRTNKPVKGMLTGPVTILNWSFPREDISIKDSTLQIALAIKDEVLDLEVAGVKIIQIDEAALREKLPLRRSDWYEDYLDWAIPAFRLVHSTVAPDTQIHTHMCYSEFTDIIPAIDNMDADVISFEASRSNLEILDELKAKNFQTEVGPGVYDIHSPRVPNEGEIDNTIEAILAKVPSKKVWINPDCGLKTRGIPETKESLIRLVEAAKAAREKL</sequence>
<dbReference type="InterPro" id="IPR013215">
    <property type="entry name" value="Cbl-indep_Met_Synth_N"/>
</dbReference>
<protein>
    <recommendedName>
        <fullName evidence="10">5-methyltetrahydropteroyltriglutamate--homocysteine methyltransferase</fullName>
        <ecNumber evidence="10">2.1.1.14</ecNumber>
    </recommendedName>
    <alternativeName>
        <fullName evidence="10">Cobalamin-independent methionine synthase</fullName>
    </alternativeName>
    <alternativeName>
        <fullName evidence="10">Methionine synthase, vitamin-B12 independent isozyme</fullName>
    </alternativeName>
</protein>
<feature type="binding site" evidence="10">
    <location>
        <begin position="498"/>
        <end position="500"/>
    </location>
    <ligand>
        <name>L-methionine</name>
        <dbReference type="ChEBI" id="CHEBI:57844"/>
    </ligand>
</feature>
<keyword evidence="8 10" id="KW-0862">Zinc</keyword>
<evidence type="ECO:0000256" key="7">
    <source>
        <dbReference type="ARBA" id="ARBA00022723"/>
    </source>
</evidence>
<organism evidence="13">
    <name type="scientific">Streptococcus pneumoniae</name>
    <dbReference type="NCBI Taxonomy" id="1313"/>
    <lineage>
        <taxon>Bacteria</taxon>
        <taxon>Bacillati</taxon>
        <taxon>Bacillota</taxon>
        <taxon>Bacilli</taxon>
        <taxon>Lactobacillales</taxon>
        <taxon>Streptococcaceae</taxon>
        <taxon>Streptococcus</taxon>
    </lineage>
</organism>
<dbReference type="GO" id="GO:0003871">
    <property type="term" value="F:5-methyltetrahydropteroyltriglutamate-homocysteine S-methyltransferase activity"/>
    <property type="evidence" value="ECO:0007669"/>
    <property type="project" value="UniProtKB-UniRule"/>
</dbReference>
<name>A0A4J1NY82_STREE</name>
<dbReference type="UniPathway" id="UPA00051">
    <property type="reaction ID" value="UER00082"/>
</dbReference>
<keyword evidence="5 10" id="KW-0028">Amino-acid biosynthesis</keyword>
<dbReference type="AlphaFoldDB" id="A0A4J1NY82"/>
<keyword evidence="10" id="KW-0677">Repeat</keyword>
<keyword evidence="4 10" id="KW-0489">Methyltransferase</keyword>
<comment type="function">
    <text evidence="1 10">Catalyzes the transfer of a methyl group from 5-methyltetrahydrofolate to homocysteine resulting in methionine formation.</text>
</comment>
<dbReference type="HAMAP" id="MF_00172">
    <property type="entry name" value="Meth_synth"/>
    <property type="match status" value="1"/>
</dbReference>
<feature type="binding site" evidence="10">
    <location>
        <position position="711"/>
    </location>
    <ligand>
        <name>Zn(2+)</name>
        <dbReference type="ChEBI" id="CHEBI:29105"/>
        <note>catalytic</note>
    </ligand>
</feature>
<dbReference type="InterPro" id="IPR038071">
    <property type="entry name" value="UROD/MetE-like_sf"/>
</dbReference>
<evidence type="ECO:0000256" key="1">
    <source>
        <dbReference type="ARBA" id="ARBA00002777"/>
    </source>
</evidence>
<dbReference type="NCBIfam" id="TIGR01371">
    <property type="entry name" value="met_syn_B12ind"/>
    <property type="match status" value="1"/>
</dbReference>
<evidence type="ECO:0000256" key="5">
    <source>
        <dbReference type="ARBA" id="ARBA00022605"/>
    </source>
</evidence>
<comment type="catalytic activity">
    <reaction evidence="10">
        <text>5-methyltetrahydropteroyltri-L-glutamate + L-homocysteine = tetrahydropteroyltri-L-glutamate + L-methionine</text>
        <dbReference type="Rhea" id="RHEA:21196"/>
        <dbReference type="ChEBI" id="CHEBI:57844"/>
        <dbReference type="ChEBI" id="CHEBI:58140"/>
        <dbReference type="ChEBI" id="CHEBI:58199"/>
        <dbReference type="ChEBI" id="CHEBI:58207"/>
        <dbReference type="EC" id="2.1.1.14"/>
    </reaction>
</comment>
<feature type="binding site" evidence="10">
    <location>
        <position position="794"/>
    </location>
    <ligand>
        <name>Zn(2+)</name>
        <dbReference type="ChEBI" id="CHEBI:29105"/>
        <note>catalytic</note>
    </ligand>
</feature>
<feature type="binding site" evidence="10">
    <location>
        <begin position="88"/>
        <end position="91"/>
    </location>
    <ligand>
        <name>5-methyltetrahydropteroyltri-L-glutamate</name>
        <dbReference type="ChEBI" id="CHEBI:58207"/>
    </ligand>
</feature>
<feature type="binding site" evidence="10">
    <location>
        <position position="666"/>
    </location>
    <ligand>
        <name>L-homocysteine</name>
        <dbReference type="ChEBI" id="CHEBI:58199"/>
    </ligand>
</feature>
<dbReference type="GO" id="GO:0008270">
    <property type="term" value="F:zinc ion binding"/>
    <property type="evidence" value="ECO:0007669"/>
    <property type="project" value="InterPro"/>
</dbReference>
<dbReference type="EMBL" id="CAATFA010000009">
    <property type="protein sequence ID" value="VNO76588.1"/>
    <property type="molecule type" value="Genomic_DNA"/>
</dbReference>
<comment type="similarity">
    <text evidence="3 10">Belongs to the vitamin-B12 independent methionine synthase family.</text>
</comment>
<accession>A0A4J1NY82</accession>
<keyword evidence="9 10" id="KW-0486">Methionine biosynthesis</keyword>
<dbReference type="GO" id="GO:0009086">
    <property type="term" value="P:methionine biosynthetic process"/>
    <property type="evidence" value="ECO:0007669"/>
    <property type="project" value="UniProtKB-UniRule"/>
</dbReference>
<evidence type="ECO:0000313" key="13">
    <source>
        <dbReference type="EMBL" id="VNO76588.1"/>
    </source>
</evidence>
<dbReference type="PANTHER" id="PTHR30519">
    <property type="entry name" value="5-METHYLTETRAHYDROPTEROYLTRIGLUTAMATE--HOMOCYSTEINE METHYLTRANSFERASE"/>
    <property type="match status" value="1"/>
</dbReference>
<dbReference type="SUPFAM" id="SSF51726">
    <property type="entry name" value="UROD/MetE-like"/>
    <property type="match status" value="2"/>
</dbReference>
<dbReference type="Pfam" id="PF08267">
    <property type="entry name" value="Meth_synt_1"/>
    <property type="match status" value="1"/>
</dbReference>
<feature type="active site" description="Proton donor" evidence="10">
    <location>
        <position position="762"/>
    </location>
</feature>
<dbReference type="GO" id="GO:0032259">
    <property type="term" value="P:methylation"/>
    <property type="evidence" value="ECO:0007669"/>
    <property type="project" value="UniProtKB-KW"/>
</dbReference>
<evidence type="ECO:0000259" key="11">
    <source>
        <dbReference type="Pfam" id="PF01717"/>
    </source>
</evidence>
<feature type="binding site" evidence="10">
    <location>
        <position position="551"/>
    </location>
    <ligand>
        <name>L-methionine</name>
        <dbReference type="ChEBI" id="CHEBI:57844"/>
    </ligand>
</feature>
<evidence type="ECO:0000259" key="12">
    <source>
        <dbReference type="Pfam" id="PF08267"/>
    </source>
</evidence>